<comment type="similarity">
    <text evidence="1 4">Belongs to the DegT/DnrJ/EryC1 family.</text>
</comment>
<dbReference type="GO" id="GO:0000271">
    <property type="term" value="P:polysaccharide biosynthetic process"/>
    <property type="evidence" value="ECO:0007669"/>
    <property type="project" value="TreeGrafter"/>
</dbReference>
<accession>A0A2G8RHW4</accession>
<dbReference type="PANTHER" id="PTHR30244">
    <property type="entry name" value="TRANSAMINASE"/>
    <property type="match status" value="1"/>
</dbReference>
<evidence type="ECO:0000256" key="4">
    <source>
        <dbReference type="RuleBase" id="RU004508"/>
    </source>
</evidence>
<protein>
    <recommendedName>
        <fullName evidence="7">Flagellin modification protein FlmB</fullName>
    </recommendedName>
</protein>
<dbReference type="Proteomes" id="UP000231259">
    <property type="component" value="Unassembled WGS sequence"/>
</dbReference>
<dbReference type="InterPro" id="IPR000653">
    <property type="entry name" value="DegT/StrS_aminotransferase"/>
</dbReference>
<evidence type="ECO:0000256" key="2">
    <source>
        <dbReference type="PIRSR" id="PIRSR000390-1"/>
    </source>
</evidence>
<name>A0A2G8RHW4_9RHOB</name>
<dbReference type="NCBIfam" id="TIGR03588">
    <property type="entry name" value="PseC"/>
    <property type="match status" value="1"/>
</dbReference>
<evidence type="ECO:0000256" key="1">
    <source>
        <dbReference type="ARBA" id="ARBA00037999"/>
    </source>
</evidence>
<organism evidence="5 6">
    <name type="scientific">Puniceibacterium antarcticum</name>
    <dbReference type="NCBI Taxonomy" id="1206336"/>
    <lineage>
        <taxon>Bacteria</taxon>
        <taxon>Pseudomonadati</taxon>
        <taxon>Pseudomonadota</taxon>
        <taxon>Alphaproteobacteria</taxon>
        <taxon>Rhodobacterales</taxon>
        <taxon>Paracoccaceae</taxon>
        <taxon>Puniceibacterium</taxon>
    </lineage>
</organism>
<dbReference type="InterPro" id="IPR015424">
    <property type="entry name" value="PyrdxlP-dep_Trfase"/>
</dbReference>
<dbReference type="RefSeq" id="WP_099910159.1">
    <property type="nucleotide sequence ID" value="NZ_AWWI01000048.1"/>
</dbReference>
<dbReference type="InterPro" id="IPR020026">
    <property type="entry name" value="PseC"/>
</dbReference>
<dbReference type="GO" id="GO:0030170">
    <property type="term" value="F:pyridoxal phosphate binding"/>
    <property type="evidence" value="ECO:0007669"/>
    <property type="project" value="TreeGrafter"/>
</dbReference>
<dbReference type="Pfam" id="PF01041">
    <property type="entry name" value="DegT_DnrJ_EryC1"/>
    <property type="match status" value="1"/>
</dbReference>
<gene>
    <name evidence="5" type="ORF">P775_06380</name>
</gene>
<feature type="modified residue" description="N6-(pyridoxal phosphate)lysine" evidence="3">
    <location>
        <position position="188"/>
    </location>
</feature>
<dbReference type="InterPro" id="IPR015422">
    <property type="entry name" value="PyrdxlP-dep_Trfase_small"/>
</dbReference>
<dbReference type="PIRSF" id="PIRSF000390">
    <property type="entry name" value="PLP_StrS"/>
    <property type="match status" value="1"/>
</dbReference>
<sequence>MIPYGRQDIRQEDIDAVTDVLRSDFLTQGPAVPAFEAALANAAGSAHAVAVNSATSALHIACAALDLEADDMLWTSPNTFVASANCARYCGASVDFVDTDPVTANLCPQRLEDKLHTADKAGRLPKIIVPVHLAGLSCDMEAIGALARKYDVRVIEDASHAVGGRYADTPVGACQHSDITVFSFHPVKIVTSGEGGAAMTPDSALAERMARLRSHGITRDPNEMTHAPDGPWYYQMVELGWNYRMTDIAAALGSAQMARLDEYVIRRNALADRYDQLLSDLPVTLPGRSDHAYSAWHLYVIRVNAARHRAIFEGLRARGIGVNLHYIPVHLQPYYRAQGFKPGDFPEAERCYAEAISIPLFPMMTDAMQDEVVEALAAELSS</sequence>
<dbReference type="AlphaFoldDB" id="A0A2G8RHW4"/>
<dbReference type="GO" id="GO:0008483">
    <property type="term" value="F:transaminase activity"/>
    <property type="evidence" value="ECO:0007669"/>
    <property type="project" value="TreeGrafter"/>
</dbReference>
<dbReference type="InterPro" id="IPR015421">
    <property type="entry name" value="PyrdxlP-dep_Trfase_major"/>
</dbReference>
<dbReference type="OrthoDB" id="9768668at2"/>
<keyword evidence="3 4" id="KW-0663">Pyridoxal phosphate</keyword>
<dbReference type="CDD" id="cd00616">
    <property type="entry name" value="AHBA_syn"/>
    <property type="match status" value="1"/>
</dbReference>
<feature type="active site" description="Proton acceptor" evidence="2">
    <location>
        <position position="188"/>
    </location>
</feature>
<comment type="caution">
    <text evidence="5">The sequence shown here is derived from an EMBL/GenBank/DDBJ whole genome shotgun (WGS) entry which is preliminary data.</text>
</comment>
<proteinExistence type="inferred from homology"/>
<dbReference type="PANTHER" id="PTHR30244:SF34">
    <property type="entry name" value="DTDP-4-AMINO-4,6-DIDEOXYGALACTOSE TRANSAMINASE"/>
    <property type="match status" value="1"/>
</dbReference>
<dbReference type="Gene3D" id="3.90.1150.10">
    <property type="entry name" value="Aspartate Aminotransferase, domain 1"/>
    <property type="match status" value="1"/>
</dbReference>
<keyword evidence="6" id="KW-1185">Reference proteome</keyword>
<dbReference type="Gene3D" id="3.40.640.10">
    <property type="entry name" value="Type I PLP-dependent aspartate aminotransferase-like (Major domain)"/>
    <property type="match status" value="1"/>
</dbReference>
<reference evidence="5 6" key="1">
    <citation type="submission" date="2013-09" db="EMBL/GenBank/DDBJ databases">
        <title>Genome sequencing of Phaeobacter antarcticus sp. nov. SM1211.</title>
        <authorList>
            <person name="Zhang X.-Y."/>
            <person name="Liu C."/>
            <person name="Chen X.-L."/>
            <person name="Xie B.-B."/>
            <person name="Qin Q.-L."/>
            <person name="Rong J.-C."/>
            <person name="Zhang Y.-Z."/>
        </authorList>
    </citation>
    <scope>NUCLEOTIDE SEQUENCE [LARGE SCALE GENOMIC DNA]</scope>
    <source>
        <strain evidence="5 6">SM1211</strain>
    </source>
</reference>
<evidence type="ECO:0000313" key="6">
    <source>
        <dbReference type="Proteomes" id="UP000231259"/>
    </source>
</evidence>
<evidence type="ECO:0000313" key="5">
    <source>
        <dbReference type="EMBL" id="PIL20991.1"/>
    </source>
</evidence>
<evidence type="ECO:0008006" key="7">
    <source>
        <dbReference type="Google" id="ProtNLM"/>
    </source>
</evidence>
<dbReference type="EMBL" id="AWWI01000048">
    <property type="protein sequence ID" value="PIL20991.1"/>
    <property type="molecule type" value="Genomic_DNA"/>
</dbReference>
<dbReference type="SUPFAM" id="SSF53383">
    <property type="entry name" value="PLP-dependent transferases"/>
    <property type="match status" value="1"/>
</dbReference>
<evidence type="ECO:0000256" key="3">
    <source>
        <dbReference type="PIRSR" id="PIRSR000390-2"/>
    </source>
</evidence>